<keyword evidence="1" id="KW-0863">Zinc-finger</keyword>
<feature type="domain" description="CCHC-type" evidence="2">
    <location>
        <begin position="36"/>
        <end position="49"/>
    </location>
</feature>
<keyword evidence="1" id="KW-0862">Zinc</keyword>
<dbReference type="InterPro" id="IPR001878">
    <property type="entry name" value="Znf_CCHC"/>
</dbReference>
<dbReference type="Pfam" id="PF00098">
    <property type="entry name" value="zf-CCHC"/>
    <property type="match status" value="1"/>
</dbReference>
<protein>
    <recommendedName>
        <fullName evidence="2">CCHC-type domain-containing protein</fullName>
    </recommendedName>
</protein>
<dbReference type="EMBL" id="GL445528">
    <property type="protein sequence ID" value="EFN89483.1"/>
    <property type="molecule type" value="Genomic_DNA"/>
</dbReference>
<dbReference type="GO" id="GO:0003676">
    <property type="term" value="F:nucleic acid binding"/>
    <property type="evidence" value="ECO:0007669"/>
    <property type="project" value="InterPro"/>
</dbReference>
<dbReference type="AlphaFoldDB" id="E2B497"/>
<keyword evidence="4" id="KW-1185">Reference proteome</keyword>
<accession>E2B497</accession>
<name>E2B497_HARSA</name>
<dbReference type="PROSITE" id="PS50158">
    <property type="entry name" value="ZF_CCHC"/>
    <property type="match status" value="2"/>
</dbReference>
<feature type="non-terminal residue" evidence="3">
    <location>
        <position position="1"/>
    </location>
</feature>
<evidence type="ECO:0000313" key="3">
    <source>
        <dbReference type="EMBL" id="EFN89483.1"/>
    </source>
</evidence>
<sequence length="85" mass="8942">VQCPLAAAAKVAAAERVLIGWTRAGVVALSARVKLCYRCLEPGHVRERCDSATDRSGLCYRCGNPGHRAKGCQGTARCPVCAEVG</sequence>
<dbReference type="Proteomes" id="UP000008237">
    <property type="component" value="Unassembled WGS sequence"/>
</dbReference>
<evidence type="ECO:0000313" key="4">
    <source>
        <dbReference type="Proteomes" id="UP000008237"/>
    </source>
</evidence>
<dbReference type="GO" id="GO:0008270">
    <property type="term" value="F:zinc ion binding"/>
    <property type="evidence" value="ECO:0007669"/>
    <property type="project" value="UniProtKB-KW"/>
</dbReference>
<feature type="non-terminal residue" evidence="3">
    <location>
        <position position="85"/>
    </location>
</feature>
<evidence type="ECO:0000256" key="1">
    <source>
        <dbReference type="PROSITE-ProRule" id="PRU00047"/>
    </source>
</evidence>
<dbReference type="Gene3D" id="4.10.60.10">
    <property type="entry name" value="Zinc finger, CCHC-type"/>
    <property type="match status" value="1"/>
</dbReference>
<dbReference type="OrthoDB" id="7615112at2759"/>
<dbReference type="OMA" id="IRIEWTT"/>
<organism evidence="4">
    <name type="scientific">Harpegnathos saltator</name>
    <name type="common">Jerdon's jumping ant</name>
    <dbReference type="NCBI Taxonomy" id="610380"/>
    <lineage>
        <taxon>Eukaryota</taxon>
        <taxon>Metazoa</taxon>
        <taxon>Ecdysozoa</taxon>
        <taxon>Arthropoda</taxon>
        <taxon>Hexapoda</taxon>
        <taxon>Insecta</taxon>
        <taxon>Pterygota</taxon>
        <taxon>Neoptera</taxon>
        <taxon>Endopterygota</taxon>
        <taxon>Hymenoptera</taxon>
        <taxon>Apocrita</taxon>
        <taxon>Aculeata</taxon>
        <taxon>Formicoidea</taxon>
        <taxon>Formicidae</taxon>
        <taxon>Ponerinae</taxon>
        <taxon>Ponerini</taxon>
        <taxon>Harpegnathos</taxon>
    </lineage>
</organism>
<gene>
    <name evidence="3" type="ORF">EAI_04532</name>
</gene>
<keyword evidence="1" id="KW-0479">Metal-binding</keyword>
<dbReference type="InterPro" id="IPR036875">
    <property type="entry name" value="Znf_CCHC_sf"/>
</dbReference>
<evidence type="ECO:0000259" key="2">
    <source>
        <dbReference type="PROSITE" id="PS50158"/>
    </source>
</evidence>
<dbReference type="InParanoid" id="E2B497"/>
<dbReference type="SMART" id="SM00343">
    <property type="entry name" value="ZnF_C2HC"/>
    <property type="match status" value="2"/>
</dbReference>
<dbReference type="SUPFAM" id="SSF57756">
    <property type="entry name" value="Retrovirus zinc finger-like domains"/>
    <property type="match status" value="1"/>
</dbReference>
<feature type="domain" description="CCHC-type" evidence="2">
    <location>
        <begin position="59"/>
        <end position="72"/>
    </location>
</feature>
<reference evidence="3 4" key="1">
    <citation type="journal article" date="2010" name="Science">
        <title>Genomic comparison of the ants Camponotus floridanus and Harpegnathos saltator.</title>
        <authorList>
            <person name="Bonasio R."/>
            <person name="Zhang G."/>
            <person name="Ye C."/>
            <person name="Mutti N.S."/>
            <person name="Fang X."/>
            <person name="Qin N."/>
            <person name="Donahue G."/>
            <person name="Yang P."/>
            <person name="Li Q."/>
            <person name="Li C."/>
            <person name="Zhang P."/>
            <person name="Huang Z."/>
            <person name="Berger S.L."/>
            <person name="Reinberg D."/>
            <person name="Wang J."/>
            <person name="Liebig J."/>
        </authorList>
    </citation>
    <scope>NUCLEOTIDE SEQUENCE [LARGE SCALE GENOMIC DNA]</scope>
    <source>
        <strain evidence="3 4">R22 G/1</strain>
    </source>
</reference>
<proteinExistence type="predicted"/>